<evidence type="ECO:0000313" key="8">
    <source>
        <dbReference type="Proteomes" id="UP001527099"/>
    </source>
</evidence>
<keyword evidence="2 6" id="KW-0732">Signal</keyword>
<evidence type="ECO:0000256" key="5">
    <source>
        <dbReference type="ARBA" id="ARBA00023288"/>
    </source>
</evidence>
<evidence type="ECO:0000256" key="1">
    <source>
        <dbReference type="ARBA" id="ARBA00022475"/>
    </source>
</evidence>
<sequence>MKKFTQISAVLLASTVLLAGCGGGEKAADKPAATAANGSKEKVKLSIWHNWSGQDAKALAMRKILDDFKAQNADIELEIEGLPTDGLKTRLKTVAAANEMPDLFVMWPDAMTKEFVSGNLLQPINEFLDSKPEWKGNFIPNALDGYTVDGKIYSVPMNLSPTSFIYYNKALFDQYHVQVPKTWDELNAAIKTFNDNKIIPIALGNKANWAVQSTIFSAIADRTTGSDWFLKAAKQDGAKFTDPEFIQSLKTLKSLGDAKAFQDGFNSIDQNQMRQLYFQGKAAMFIDGGWAMADVVQNTPKDVLANTHVTLLPPVAGGKGEAQSTSGVVGTGLGVSKKLTGAKKEAALKLLYALSGPEGQQATLNSSTLVSYKIDLDPSKAHPLFVELNELMKKTKITPVYDAKLSSAAVEVINNGLQELLMGGNPEAIAKKLQDTQAAALGK</sequence>
<gene>
    <name evidence="7" type="ORF">M5X19_22990</name>
</gene>
<feature type="chain" id="PRO_5047176391" evidence="6">
    <location>
        <begin position="20"/>
        <end position="443"/>
    </location>
</feature>
<proteinExistence type="predicted"/>
<keyword evidence="3" id="KW-0472">Membrane</keyword>
<evidence type="ECO:0000256" key="4">
    <source>
        <dbReference type="ARBA" id="ARBA00023139"/>
    </source>
</evidence>
<dbReference type="InterPro" id="IPR006059">
    <property type="entry name" value="SBP"/>
</dbReference>
<name>A0ABT4GI90_9BACL</name>
<evidence type="ECO:0000256" key="2">
    <source>
        <dbReference type="ARBA" id="ARBA00022729"/>
    </source>
</evidence>
<evidence type="ECO:0000256" key="6">
    <source>
        <dbReference type="SAM" id="SignalP"/>
    </source>
</evidence>
<protein>
    <submittedName>
        <fullName evidence="7">Extracellular solute-binding protein</fullName>
    </submittedName>
</protein>
<dbReference type="Pfam" id="PF01547">
    <property type="entry name" value="SBP_bac_1"/>
    <property type="match status" value="1"/>
</dbReference>
<comment type="caution">
    <text evidence="7">The sequence shown here is derived from an EMBL/GenBank/DDBJ whole genome shotgun (WGS) entry which is preliminary data.</text>
</comment>
<accession>A0ABT4GI90</accession>
<dbReference type="PANTHER" id="PTHR43649">
    <property type="entry name" value="ARABINOSE-BINDING PROTEIN-RELATED"/>
    <property type="match status" value="1"/>
</dbReference>
<dbReference type="InterPro" id="IPR050490">
    <property type="entry name" value="Bact_solute-bd_prot1"/>
</dbReference>
<dbReference type="SUPFAM" id="SSF53850">
    <property type="entry name" value="Periplasmic binding protein-like II"/>
    <property type="match status" value="1"/>
</dbReference>
<keyword evidence="4" id="KW-0564">Palmitate</keyword>
<dbReference type="RefSeq" id="WP_029199215.1">
    <property type="nucleotide sequence ID" value="NZ_JAMDMW010000009.1"/>
</dbReference>
<dbReference type="EMBL" id="JAMDMX010000079">
    <property type="protein sequence ID" value="MCY9695748.1"/>
    <property type="molecule type" value="Genomic_DNA"/>
</dbReference>
<dbReference type="Gene3D" id="3.40.190.10">
    <property type="entry name" value="Periplasmic binding protein-like II"/>
    <property type="match status" value="2"/>
</dbReference>
<keyword evidence="1" id="KW-1003">Cell membrane</keyword>
<organism evidence="7 8">
    <name type="scientific">Paenibacillus alginolyticus</name>
    <dbReference type="NCBI Taxonomy" id="59839"/>
    <lineage>
        <taxon>Bacteria</taxon>
        <taxon>Bacillati</taxon>
        <taxon>Bacillota</taxon>
        <taxon>Bacilli</taxon>
        <taxon>Bacillales</taxon>
        <taxon>Paenibacillaceae</taxon>
        <taxon>Paenibacillus</taxon>
    </lineage>
</organism>
<dbReference type="Proteomes" id="UP001527099">
    <property type="component" value="Unassembled WGS sequence"/>
</dbReference>
<evidence type="ECO:0000256" key="3">
    <source>
        <dbReference type="ARBA" id="ARBA00023136"/>
    </source>
</evidence>
<dbReference type="PANTHER" id="PTHR43649:SF33">
    <property type="entry name" value="POLYGALACTURONAN_RHAMNOGALACTURONAN-BINDING PROTEIN YTCQ"/>
    <property type="match status" value="1"/>
</dbReference>
<reference evidence="7 8" key="1">
    <citation type="submission" date="2022-05" db="EMBL/GenBank/DDBJ databases">
        <title>Genome Sequencing of Bee-Associated Microbes.</title>
        <authorList>
            <person name="Dunlap C."/>
        </authorList>
    </citation>
    <scope>NUCLEOTIDE SEQUENCE [LARGE SCALE GENOMIC DNA]</scope>
    <source>
        <strain evidence="7 8">NRRL B-14421</strain>
    </source>
</reference>
<feature type="signal peptide" evidence="6">
    <location>
        <begin position="1"/>
        <end position="19"/>
    </location>
</feature>
<keyword evidence="5" id="KW-0449">Lipoprotein</keyword>
<evidence type="ECO:0000313" key="7">
    <source>
        <dbReference type="EMBL" id="MCY9695748.1"/>
    </source>
</evidence>
<keyword evidence="8" id="KW-1185">Reference proteome</keyword>
<dbReference type="PROSITE" id="PS51257">
    <property type="entry name" value="PROKAR_LIPOPROTEIN"/>
    <property type="match status" value="1"/>
</dbReference>